<dbReference type="InterPro" id="IPR002489">
    <property type="entry name" value="Glu_synth_asu_C"/>
</dbReference>
<dbReference type="GO" id="GO:0046872">
    <property type="term" value="F:metal ion binding"/>
    <property type="evidence" value="ECO:0007669"/>
    <property type="project" value="UniProtKB-KW"/>
</dbReference>
<evidence type="ECO:0000259" key="18">
    <source>
        <dbReference type="PROSITE" id="PS51278"/>
    </source>
</evidence>
<comment type="cofactor">
    <cofactor evidence="1">
        <name>FMN</name>
        <dbReference type="ChEBI" id="CHEBI:58210"/>
    </cofactor>
</comment>
<dbReference type="InterPro" id="IPR006982">
    <property type="entry name" value="Glu_synth_centr_N"/>
</dbReference>
<comment type="cofactor">
    <cofactor evidence="2">
        <name>[3Fe-4S] cluster</name>
        <dbReference type="ChEBI" id="CHEBI:21137"/>
    </cofactor>
</comment>
<sequence>MSKNNKVFNQYTRPNSHGLYNPANETENCGVGFVAHIKGQPSHQIIEDADHILRRMVHRGACGCESNTGDGAGIMTSLPYEFLKRVAKEDLDADLPEKGNYAAGIVFLPVDESERAHCKKQVNQLIEQSGQTLIGWRQLPIDPIKADIGPTARQAMPHMEQLFVAVANGLSTDDFERKLYILRKDSTHTIRNDNNIRQRELFYFCSLSTKVIVYKGMLNPDQMMPFFTDLNAPDFTAHLAMVHSRFSTNTFPSWDRAQPKRFMSHNGEINTRLGNANWMSAREGTAESPLFGDDIKRVLPVIEPDVSDSGSFDNVLEFLLMGGRSLQEAVMMMVPEAWQNDASMSEEKRAFYEYQSALMEPWDGPASIVFTDGRYIGATLDRNGLRPSRYYLTHDDRVIMASEVGVLPIDADNVKLKGRLQPGKMFLIDFDQGRMIPDEELKHEFASKQPYDQWLLNQRIALSQLEPNQEPHGFNPETLLARMRAFGFTSETMQFMLLPLVKEGRDPVGSMGNDAALACMSDKSRMTYDYFKQLFAQVTNPAIDSIREEIVMSLQCYIGPEKNLLNPGEQHAHRLLVPHPILTNEELAALKHIDFRGWTAATIDLTYDISEGTAGLENAITRICEEATQAIANGHSLVVMSDRNISETRIPVSALLATGAVHQHLVQQHQRTRIGLILESGEAREVHHHCLLTGYGIDAINPYLAFEALWDAQRKGLLDKGIYNSDEKIVESYRKSVGKGMFKVFAKMGISTLQSYKAAQIFEAVGIADSVIARCFEGTASRIQGVSFEVIAEESLRRHALGYAAREARVSVLPNQGDMHWRAQGDRHMWNPQSISSLQQAARSGDKNAYAHFAKLANADTAKCTLRGMLNFKTGNNSIALSEVEPAKEIVKRFATGAMSFGSISPESHESLAIAMNRMGGKSNTGEGGEDAARWTPEANGDSRRSAIKQVASGRFGVTINYLANADEIQIKVSQGAKPGEGGELPGTKVDDLIARLRHSTPGVGLISPPPHHDIYSIEDLAQLIHDLKNANKDARISVKLVAENGVGTIASGVTKAHADHIVIAGHDGGTGASPITSIKHAGLPWELGVAETHQTLVMNDLRSRVVIQTDGQMKTGRDVAIAALLGAEEYGFATAPLITLGCVMMRKCHLNTCPVGIATQDKVLRKKFKGKPEHIVNYLFMVAEDMRQIMAELGFPTINEMIGRVDCLQGATDSEHWKQSGIDLSMLLTPAEKPHEYVEVHQSIKQDHGLENALDNQLIERAKDALESGKKVAISLPIINTNRVVGTMLSHEVAKKYGTELLPDDTINIKLTGSAGQSLGAFLARGITLDVEGDANDYVGKGLSGGRIIVAPPANSRFVAEENIIVGNVCLYGATSGEAYLRGIAAERFCVRNSGATAVVEGIGDHGCEYMTGGRTIVLGPVGRNFAAGMSGGIAYIWDHQGELATKCNMGMVELETVSGNEDVNELKTFIENHLKYTGSGVAERLLKDWDGALSQFVKVMPTDYKRVLEEQKKKASAA</sequence>
<evidence type="ECO:0000256" key="11">
    <source>
        <dbReference type="ARBA" id="ARBA00023002"/>
    </source>
</evidence>
<dbReference type="NCBIfam" id="NF008730">
    <property type="entry name" value="PRK11750.1"/>
    <property type="match status" value="1"/>
</dbReference>
<keyword evidence="5" id="KW-0028">Amino-acid biosynthesis</keyword>
<dbReference type="Gene3D" id="3.60.20.10">
    <property type="entry name" value="Glutamine Phosphoribosylpyrophosphate, subunit 1, domain 1"/>
    <property type="match status" value="1"/>
</dbReference>
<evidence type="ECO:0000256" key="14">
    <source>
        <dbReference type="ARBA" id="ARBA00023164"/>
    </source>
</evidence>
<dbReference type="GO" id="GO:0004355">
    <property type="term" value="F:glutamate synthase (NADPH) activity"/>
    <property type="evidence" value="ECO:0007669"/>
    <property type="project" value="UniProtKB-EC"/>
</dbReference>
<keyword evidence="10" id="KW-0315">Glutamine amidotransferase</keyword>
<dbReference type="EMBL" id="UOFG01000126">
    <property type="protein sequence ID" value="VAW60482.1"/>
    <property type="molecule type" value="Genomic_DNA"/>
</dbReference>
<dbReference type="Pfam" id="PF01493">
    <property type="entry name" value="GXGXG"/>
    <property type="match status" value="1"/>
</dbReference>
<dbReference type="InterPro" id="IPR036485">
    <property type="entry name" value="Glu_synth_asu_C_sf"/>
</dbReference>
<dbReference type="InterPro" id="IPR050711">
    <property type="entry name" value="ET-N_metabolism_enzyme"/>
</dbReference>
<reference evidence="19" key="1">
    <citation type="submission" date="2018-06" db="EMBL/GenBank/DDBJ databases">
        <authorList>
            <person name="Zhirakovskaya E."/>
        </authorList>
    </citation>
    <scope>NUCLEOTIDE SEQUENCE</scope>
</reference>
<dbReference type="CDD" id="cd02808">
    <property type="entry name" value="GltS_FMN"/>
    <property type="match status" value="1"/>
</dbReference>
<comment type="similarity">
    <text evidence="4">Belongs to the glutamate synthase family.</text>
</comment>
<dbReference type="FunFam" id="3.20.20.70:FF:000053">
    <property type="entry name" value="Glutamate synthase large subunit"/>
    <property type="match status" value="1"/>
</dbReference>
<feature type="compositionally biased region" description="Polar residues" evidence="17">
    <location>
        <begin position="1"/>
        <end position="15"/>
    </location>
</feature>
<name>A0A3B0XAG8_9ZZZZ</name>
<gene>
    <name evidence="19" type="ORF">MNBD_GAMMA11-446</name>
</gene>
<evidence type="ECO:0000256" key="5">
    <source>
        <dbReference type="ARBA" id="ARBA00022605"/>
    </source>
</evidence>
<dbReference type="InterPro" id="IPR029055">
    <property type="entry name" value="Ntn_hydrolases_N"/>
</dbReference>
<dbReference type="FunFam" id="2.160.20.60:FF:000001">
    <property type="entry name" value="Glutamate synthase, large subunit"/>
    <property type="match status" value="1"/>
</dbReference>
<dbReference type="Pfam" id="PF04898">
    <property type="entry name" value="Glu_syn_central"/>
    <property type="match status" value="1"/>
</dbReference>
<dbReference type="PANTHER" id="PTHR11938:SF133">
    <property type="entry name" value="GLUTAMATE SYNTHASE (NADH)"/>
    <property type="match status" value="1"/>
</dbReference>
<dbReference type="Pfam" id="PF00310">
    <property type="entry name" value="GATase_2"/>
    <property type="match status" value="1"/>
</dbReference>
<feature type="region of interest" description="Disordered" evidence="17">
    <location>
        <begin position="1"/>
        <end position="20"/>
    </location>
</feature>
<keyword evidence="15" id="KW-0003">3Fe-4S</keyword>
<dbReference type="FunFam" id="3.20.20.70:FF:000031">
    <property type="entry name" value="Glutamate synthase 1 [NADH]"/>
    <property type="match status" value="1"/>
</dbReference>
<dbReference type="SUPFAM" id="SSF56235">
    <property type="entry name" value="N-terminal nucleophile aminohydrolases (Ntn hydrolases)"/>
    <property type="match status" value="1"/>
</dbReference>
<comment type="pathway">
    <text evidence="16">Amino-acid biosynthesis.</text>
</comment>
<dbReference type="GO" id="GO:0051538">
    <property type="term" value="F:3 iron, 4 sulfur cluster binding"/>
    <property type="evidence" value="ECO:0007669"/>
    <property type="project" value="UniProtKB-KW"/>
</dbReference>
<evidence type="ECO:0000256" key="2">
    <source>
        <dbReference type="ARBA" id="ARBA00001927"/>
    </source>
</evidence>
<keyword evidence="9" id="KW-0274">FAD</keyword>
<evidence type="ECO:0000256" key="17">
    <source>
        <dbReference type="SAM" id="MobiDB-lite"/>
    </source>
</evidence>
<evidence type="ECO:0000256" key="12">
    <source>
        <dbReference type="ARBA" id="ARBA00023004"/>
    </source>
</evidence>
<proteinExistence type="inferred from homology"/>
<dbReference type="CDD" id="cd00713">
    <property type="entry name" value="GltS"/>
    <property type="match status" value="1"/>
</dbReference>
<keyword evidence="12" id="KW-0408">Iron</keyword>
<protein>
    <submittedName>
        <fullName evidence="19">Glutamate synthase [NADPH] large chain</fullName>
        <ecNumber evidence="19">1.4.1.13</ecNumber>
    </submittedName>
</protein>
<evidence type="ECO:0000256" key="15">
    <source>
        <dbReference type="ARBA" id="ARBA00023291"/>
    </source>
</evidence>
<dbReference type="CDD" id="cd00982">
    <property type="entry name" value="gltB_C"/>
    <property type="match status" value="1"/>
</dbReference>
<evidence type="ECO:0000256" key="13">
    <source>
        <dbReference type="ARBA" id="ARBA00023014"/>
    </source>
</evidence>
<dbReference type="Gene3D" id="3.20.20.70">
    <property type="entry name" value="Aldolase class I"/>
    <property type="match status" value="2"/>
</dbReference>
<dbReference type="PANTHER" id="PTHR11938">
    <property type="entry name" value="FAD NADPH DEHYDROGENASE/OXIDOREDUCTASE"/>
    <property type="match status" value="1"/>
</dbReference>
<evidence type="ECO:0000256" key="16">
    <source>
        <dbReference type="ARBA" id="ARBA00029440"/>
    </source>
</evidence>
<evidence type="ECO:0000256" key="8">
    <source>
        <dbReference type="ARBA" id="ARBA00022723"/>
    </source>
</evidence>
<dbReference type="SUPFAM" id="SSF51395">
    <property type="entry name" value="FMN-linked oxidoreductases"/>
    <property type="match status" value="1"/>
</dbReference>
<keyword evidence="11 19" id="KW-0560">Oxidoreductase</keyword>
<evidence type="ECO:0000313" key="19">
    <source>
        <dbReference type="EMBL" id="VAW60482.1"/>
    </source>
</evidence>
<evidence type="ECO:0000256" key="7">
    <source>
        <dbReference type="ARBA" id="ARBA00022643"/>
    </source>
</evidence>
<keyword evidence="8" id="KW-0479">Metal-binding</keyword>
<dbReference type="InterPro" id="IPR017932">
    <property type="entry name" value="GATase_2_dom"/>
</dbReference>
<dbReference type="SUPFAM" id="SSF69336">
    <property type="entry name" value="Alpha subunit of glutamate synthase, C-terminal domain"/>
    <property type="match status" value="1"/>
</dbReference>
<keyword evidence="13" id="KW-0411">Iron-sulfur</keyword>
<evidence type="ECO:0000256" key="4">
    <source>
        <dbReference type="ARBA" id="ARBA00009716"/>
    </source>
</evidence>
<dbReference type="InterPro" id="IPR013785">
    <property type="entry name" value="Aldolase_TIM"/>
</dbReference>
<dbReference type="InterPro" id="IPR002932">
    <property type="entry name" value="Glu_synthdom"/>
</dbReference>
<dbReference type="GO" id="GO:0006537">
    <property type="term" value="P:glutamate biosynthetic process"/>
    <property type="evidence" value="ECO:0007669"/>
    <property type="project" value="UniProtKB-KW"/>
</dbReference>
<keyword evidence="14" id="KW-0314">Glutamate biosynthesis</keyword>
<dbReference type="EC" id="1.4.1.13" evidence="19"/>
<accession>A0A3B0XAG8</accession>
<dbReference type="PROSITE" id="PS51278">
    <property type="entry name" value="GATASE_TYPE_2"/>
    <property type="match status" value="1"/>
</dbReference>
<evidence type="ECO:0000256" key="1">
    <source>
        <dbReference type="ARBA" id="ARBA00001917"/>
    </source>
</evidence>
<evidence type="ECO:0000256" key="9">
    <source>
        <dbReference type="ARBA" id="ARBA00022827"/>
    </source>
</evidence>
<evidence type="ECO:0000256" key="6">
    <source>
        <dbReference type="ARBA" id="ARBA00022630"/>
    </source>
</evidence>
<keyword evidence="6" id="KW-0285">Flavoprotein</keyword>
<keyword evidence="7" id="KW-0288">FMN</keyword>
<dbReference type="Gene3D" id="2.160.20.60">
    <property type="entry name" value="Glutamate synthase, alpha subunit, C-terminal domain"/>
    <property type="match status" value="1"/>
</dbReference>
<evidence type="ECO:0000256" key="10">
    <source>
        <dbReference type="ARBA" id="ARBA00022962"/>
    </source>
</evidence>
<feature type="domain" description="Glutamine amidotransferase type-2" evidence="18">
    <location>
        <begin position="29"/>
        <end position="431"/>
    </location>
</feature>
<dbReference type="FunFam" id="3.60.20.10:FF:000001">
    <property type="entry name" value="Glutamate synthase, large subunit"/>
    <property type="match status" value="1"/>
</dbReference>
<comment type="cofactor">
    <cofactor evidence="3">
        <name>FAD</name>
        <dbReference type="ChEBI" id="CHEBI:57692"/>
    </cofactor>
</comment>
<dbReference type="Pfam" id="PF01645">
    <property type="entry name" value="Glu_synthase"/>
    <property type="match status" value="1"/>
</dbReference>
<dbReference type="GO" id="GO:0019676">
    <property type="term" value="P:ammonia assimilation cycle"/>
    <property type="evidence" value="ECO:0007669"/>
    <property type="project" value="TreeGrafter"/>
</dbReference>
<evidence type="ECO:0000256" key="3">
    <source>
        <dbReference type="ARBA" id="ARBA00001974"/>
    </source>
</evidence>
<organism evidence="19">
    <name type="scientific">hydrothermal vent metagenome</name>
    <dbReference type="NCBI Taxonomy" id="652676"/>
    <lineage>
        <taxon>unclassified sequences</taxon>
        <taxon>metagenomes</taxon>
        <taxon>ecological metagenomes</taxon>
    </lineage>
</organism>